<dbReference type="InterPro" id="IPR017871">
    <property type="entry name" value="ABC_transporter-like_CS"/>
</dbReference>
<organism evidence="13 14">
    <name type="scientific">Haliangium ochraceum (strain DSM 14365 / JCM 11303 / SMP-2)</name>
    <dbReference type="NCBI Taxonomy" id="502025"/>
    <lineage>
        <taxon>Bacteria</taxon>
        <taxon>Pseudomonadati</taxon>
        <taxon>Myxococcota</taxon>
        <taxon>Polyangia</taxon>
        <taxon>Haliangiales</taxon>
        <taxon>Kofleriaceae</taxon>
        <taxon>Haliangium</taxon>
    </lineage>
</organism>
<evidence type="ECO:0000256" key="5">
    <source>
        <dbReference type="ARBA" id="ARBA00022741"/>
    </source>
</evidence>
<feature type="transmembrane region" description="Helical" evidence="10">
    <location>
        <begin position="23"/>
        <end position="43"/>
    </location>
</feature>
<keyword evidence="8 10" id="KW-0472">Membrane</keyword>
<dbReference type="SUPFAM" id="SSF90123">
    <property type="entry name" value="ABC transporter transmembrane region"/>
    <property type="match status" value="1"/>
</dbReference>
<dbReference type="Pfam" id="PF00664">
    <property type="entry name" value="ABC_membrane"/>
    <property type="match status" value="1"/>
</dbReference>
<protein>
    <submittedName>
        <fullName evidence="13">ABC transporter related protein</fullName>
    </submittedName>
</protein>
<keyword evidence="2" id="KW-0813">Transport</keyword>
<feature type="transmembrane region" description="Helical" evidence="10">
    <location>
        <begin position="63"/>
        <end position="85"/>
    </location>
</feature>
<evidence type="ECO:0000256" key="9">
    <source>
        <dbReference type="SAM" id="MobiDB-lite"/>
    </source>
</evidence>
<evidence type="ECO:0000259" key="12">
    <source>
        <dbReference type="PROSITE" id="PS50929"/>
    </source>
</evidence>
<sequence>MASAPRETPAAPARSPWAYLRPYAGSVAFGAAMLVATNVLFLAEPVLIGRIVDILNSGTDYGRIPALAGWMIAFALGTAITRILSRVSLFNTARKAEYDLRNDLFAHVLRFESAYFRSHSTGDVMSRLTNDVQTVRALWGPAVLNIVNTVVAFATVLVMMIRIDPYITLYALLPYPSMVIFGRLFGKRLYRSSRAVQAELGRMSSSVQEDLTGIGIIKSYALEQPRQRKFAALSLDLLASNMRLTVVRAQLAPLLTGIASIGTVIVLWAGARGNITPGDLAEFLTYLARLVWPTLALGWMLSLMQRGYASWHRLSEILQREPGIQDGPGPDLALDDIRGDLELRGLTVTIDGRKVLDDIRITLPAGTVTAVVGRTGAGKSMLVEALPRLIDVPPGTVLLDGRDITELPLATLRQAIGYAPQEAFLFSTTIARNIAFGYERYAEQRATATGTGGEVDPRLVRAATGAGLSKDLSALPRGYDTIVGERGITLSGGQRQRVALARALAAAPKVLILDDSLSSVDAETERDILTHLTELMAGRTAILISHRVAAVKRADCIVCLDEGKVVEVGTHEELLAAGGIYAEVYRSQLEGDDDVAPGPLEPPSAAAPVAHREAAATPPASAGASAGDSVADNDPDNDPDASSEHSGGPA</sequence>
<dbReference type="CDD" id="cd18541">
    <property type="entry name" value="ABC_6TM_TmrB_like"/>
    <property type="match status" value="1"/>
</dbReference>
<dbReference type="AlphaFoldDB" id="D0LZ50"/>
<feature type="domain" description="ABC transmembrane type-1" evidence="12">
    <location>
        <begin position="28"/>
        <end position="306"/>
    </location>
</feature>
<evidence type="ECO:0000256" key="6">
    <source>
        <dbReference type="ARBA" id="ARBA00022840"/>
    </source>
</evidence>
<dbReference type="RefSeq" id="WP_012828911.1">
    <property type="nucleotide sequence ID" value="NC_013440.1"/>
</dbReference>
<evidence type="ECO:0000256" key="4">
    <source>
        <dbReference type="ARBA" id="ARBA00022692"/>
    </source>
</evidence>
<dbReference type="PANTHER" id="PTHR43394">
    <property type="entry name" value="ATP-DEPENDENT PERMEASE MDL1, MITOCHONDRIAL"/>
    <property type="match status" value="1"/>
</dbReference>
<evidence type="ECO:0000256" key="10">
    <source>
        <dbReference type="SAM" id="Phobius"/>
    </source>
</evidence>
<comment type="subcellular location">
    <subcellularLocation>
        <location evidence="1">Cell membrane</location>
        <topology evidence="1">Multi-pass membrane protein</topology>
    </subcellularLocation>
</comment>
<dbReference type="eggNOG" id="COG1132">
    <property type="taxonomic scope" value="Bacteria"/>
</dbReference>
<feature type="transmembrane region" description="Helical" evidence="10">
    <location>
        <begin position="167"/>
        <end position="185"/>
    </location>
</feature>
<feature type="compositionally biased region" description="Low complexity" evidence="9">
    <location>
        <begin position="615"/>
        <end position="630"/>
    </location>
</feature>
<keyword evidence="5" id="KW-0547">Nucleotide-binding</keyword>
<dbReference type="Gene3D" id="3.40.50.300">
    <property type="entry name" value="P-loop containing nucleotide triphosphate hydrolases"/>
    <property type="match status" value="1"/>
</dbReference>
<dbReference type="Proteomes" id="UP000001880">
    <property type="component" value="Chromosome"/>
</dbReference>
<dbReference type="InterPro" id="IPR039421">
    <property type="entry name" value="Type_1_exporter"/>
</dbReference>
<dbReference type="InterPro" id="IPR003593">
    <property type="entry name" value="AAA+_ATPase"/>
</dbReference>
<dbReference type="GO" id="GO:0016887">
    <property type="term" value="F:ATP hydrolysis activity"/>
    <property type="evidence" value="ECO:0007669"/>
    <property type="project" value="InterPro"/>
</dbReference>
<dbReference type="InterPro" id="IPR036640">
    <property type="entry name" value="ABC1_TM_sf"/>
</dbReference>
<dbReference type="HOGENOM" id="CLU_000604_84_3_7"/>
<dbReference type="GO" id="GO:0015421">
    <property type="term" value="F:ABC-type oligopeptide transporter activity"/>
    <property type="evidence" value="ECO:0007669"/>
    <property type="project" value="TreeGrafter"/>
</dbReference>
<dbReference type="STRING" id="502025.Hoch_3812"/>
<dbReference type="Pfam" id="PF00005">
    <property type="entry name" value="ABC_tran"/>
    <property type="match status" value="1"/>
</dbReference>
<evidence type="ECO:0000313" key="14">
    <source>
        <dbReference type="Proteomes" id="UP000001880"/>
    </source>
</evidence>
<keyword evidence="4 10" id="KW-0812">Transmembrane</keyword>
<feature type="domain" description="ABC transporter" evidence="11">
    <location>
        <begin position="341"/>
        <end position="587"/>
    </location>
</feature>
<evidence type="ECO:0000256" key="2">
    <source>
        <dbReference type="ARBA" id="ARBA00022448"/>
    </source>
</evidence>
<dbReference type="InterPro" id="IPR011527">
    <property type="entry name" value="ABC1_TM_dom"/>
</dbReference>
<dbReference type="PROSITE" id="PS00211">
    <property type="entry name" value="ABC_TRANSPORTER_1"/>
    <property type="match status" value="1"/>
</dbReference>
<keyword evidence="14" id="KW-1185">Reference proteome</keyword>
<evidence type="ECO:0000313" key="13">
    <source>
        <dbReference type="EMBL" id="ACY16312.1"/>
    </source>
</evidence>
<evidence type="ECO:0000259" key="11">
    <source>
        <dbReference type="PROSITE" id="PS50893"/>
    </source>
</evidence>
<feature type="transmembrane region" description="Helical" evidence="10">
    <location>
        <begin position="137"/>
        <end position="161"/>
    </location>
</feature>
<name>D0LZ50_HALO1</name>
<dbReference type="PROSITE" id="PS50929">
    <property type="entry name" value="ABC_TM1F"/>
    <property type="match status" value="1"/>
</dbReference>
<dbReference type="Gene3D" id="1.20.1560.10">
    <property type="entry name" value="ABC transporter type 1, transmembrane domain"/>
    <property type="match status" value="1"/>
</dbReference>
<feature type="region of interest" description="Disordered" evidence="9">
    <location>
        <begin position="592"/>
        <end position="650"/>
    </location>
</feature>
<keyword evidence="6" id="KW-0067">ATP-binding</keyword>
<evidence type="ECO:0000256" key="7">
    <source>
        <dbReference type="ARBA" id="ARBA00022989"/>
    </source>
</evidence>
<keyword evidence="7 10" id="KW-1133">Transmembrane helix</keyword>
<dbReference type="OrthoDB" id="5480201at2"/>
<dbReference type="InterPro" id="IPR003439">
    <property type="entry name" value="ABC_transporter-like_ATP-bd"/>
</dbReference>
<dbReference type="PROSITE" id="PS50893">
    <property type="entry name" value="ABC_TRANSPORTER_2"/>
    <property type="match status" value="1"/>
</dbReference>
<dbReference type="SMART" id="SM00382">
    <property type="entry name" value="AAA"/>
    <property type="match status" value="1"/>
</dbReference>
<feature type="compositionally biased region" description="Acidic residues" evidence="9">
    <location>
        <begin position="631"/>
        <end position="641"/>
    </location>
</feature>
<gene>
    <name evidence="13" type="ordered locus">Hoch_3812</name>
</gene>
<evidence type="ECO:0000256" key="8">
    <source>
        <dbReference type="ARBA" id="ARBA00023136"/>
    </source>
</evidence>
<evidence type="ECO:0000256" key="3">
    <source>
        <dbReference type="ARBA" id="ARBA00022475"/>
    </source>
</evidence>
<dbReference type="PANTHER" id="PTHR43394:SF1">
    <property type="entry name" value="ATP-BINDING CASSETTE SUB-FAMILY B MEMBER 10, MITOCHONDRIAL"/>
    <property type="match status" value="1"/>
</dbReference>
<evidence type="ECO:0000256" key="1">
    <source>
        <dbReference type="ARBA" id="ARBA00004651"/>
    </source>
</evidence>
<accession>D0LZ50</accession>
<dbReference type="SUPFAM" id="SSF52540">
    <property type="entry name" value="P-loop containing nucleoside triphosphate hydrolases"/>
    <property type="match status" value="1"/>
</dbReference>
<dbReference type="FunFam" id="3.40.50.300:FF:000221">
    <property type="entry name" value="Multidrug ABC transporter ATP-binding protein"/>
    <property type="match status" value="1"/>
</dbReference>
<dbReference type="InterPro" id="IPR027417">
    <property type="entry name" value="P-loop_NTPase"/>
</dbReference>
<dbReference type="GO" id="GO:0005886">
    <property type="term" value="C:plasma membrane"/>
    <property type="evidence" value="ECO:0007669"/>
    <property type="project" value="UniProtKB-SubCell"/>
</dbReference>
<dbReference type="EMBL" id="CP001804">
    <property type="protein sequence ID" value="ACY16312.1"/>
    <property type="molecule type" value="Genomic_DNA"/>
</dbReference>
<proteinExistence type="predicted"/>
<keyword evidence="3" id="KW-1003">Cell membrane</keyword>
<dbReference type="KEGG" id="hoh:Hoch_3812"/>
<feature type="transmembrane region" description="Helical" evidence="10">
    <location>
        <begin position="251"/>
        <end position="271"/>
    </location>
</feature>
<dbReference type="GO" id="GO:0005524">
    <property type="term" value="F:ATP binding"/>
    <property type="evidence" value="ECO:0007669"/>
    <property type="project" value="UniProtKB-KW"/>
</dbReference>
<reference evidence="13 14" key="1">
    <citation type="journal article" date="2010" name="Stand. Genomic Sci.">
        <title>Complete genome sequence of Haliangium ochraceum type strain (SMP-2).</title>
        <authorList>
            <consortium name="US DOE Joint Genome Institute (JGI-PGF)"/>
            <person name="Ivanova N."/>
            <person name="Daum C."/>
            <person name="Lang E."/>
            <person name="Abt B."/>
            <person name="Kopitz M."/>
            <person name="Saunders E."/>
            <person name="Lapidus A."/>
            <person name="Lucas S."/>
            <person name="Glavina Del Rio T."/>
            <person name="Nolan M."/>
            <person name="Tice H."/>
            <person name="Copeland A."/>
            <person name="Cheng J.F."/>
            <person name="Chen F."/>
            <person name="Bruce D."/>
            <person name="Goodwin L."/>
            <person name="Pitluck S."/>
            <person name="Mavromatis K."/>
            <person name="Pati A."/>
            <person name="Mikhailova N."/>
            <person name="Chen A."/>
            <person name="Palaniappan K."/>
            <person name="Land M."/>
            <person name="Hauser L."/>
            <person name="Chang Y.J."/>
            <person name="Jeffries C.D."/>
            <person name="Detter J.C."/>
            <person name="Brettin T."/>
            <person name="Rohde M."/>
            <person name="Goker M."/>
            <person name="Bristow J."/>
            <person name="Markowitz V."/>
            <person name="Eisen J.A."/>
            <person name="Hugenholtz P."/>
            <person name="Kyrpides N.C."/>
            <person name="Klenk H.P."/>
        </authorList>
    </citation>
    <scope>NUCLEOTIDE SEQUENCE [LARGE SCALE GENOMIC DNA]</scope>
    <source>
        <strain evidence="14">DSM 14365 / CIP 107738 / JCM 11303 / AJ 13395 / SMP-2</strain>
    </source>
</reference>